<proteinExistence type="predicted"/>
<keyword evidence="3" id="KW-1185">Reference proteome</keyword>
<dbReference type="Proteomes" id="UP000887116">
    <property type="component" value="Unassembled WGS sequence"/>
</dbReference>
<evidence type="ECO:0000313" key="3">
    <source>
        <dbReference type="Proteomes" id="UP000887116"/>
    </source>
</evidence>
<gene>
    <name evidence="2" type="ORF">TNCT_644811</name>
</gene>
<protein>
    <submittedName>
        <fullName evidence="2">Uncharacterized protein</fullName>
    </submittedName>
</protein>
<dbReference type="EMBL" id="BMAO01024426">
    <property type="protein sequence ID" value="GFQ95299.1"/>
    <property type="molecule type" value="Genomic_DNA"/>
</dbReference>
<feature type="region of interest" description="Disordered" evidence="1">
    <location>
        <begin position="199"/>
        <end position="220"/>
    </location>
</feature>
<reference evidence="2" key="1">
    <citation type="submission" date="2020-07" db="EMBL/GenBank/DDBJ databases">
        <title>Multicomponent nature underlies the extraordinary mechanical properties of spider dragline silk.</title>
        <authorList>
            <person name="Kono N."/>
            <person name="Nakamura H."/>
            <person name="Mori M."/>
            <person name="Yoshida Y."/>
            <person name="Ohtoshi R."/>
            <person name="Malay A.D."/>
            <person name="Moran D.A.P."/>
            <person name="Tomita M."/>
            <person name="Numata K."/>
            <person name="Arakawa K."/>
        </authorList>
    </citation>
    <scope>NUCLEOTIDE SEQUENCE</scope>
</reference>
<accession>A0A8X6L3N7</accession>
<evidence type="ECO:0000313" key="2">
    <source>
        <dbReference type="EMBL" id="GFQ95299.1"/>
    </source>
</evidence>
<evidence type="ECO:0000256" key="1">
    <source>
        <dbReference type="SAM" id="MobiDB-lite"/>
    </source>
</evidence>
<name>A0A8X6L3N7_TRICU</name>
<organism evidence="2 3">
    <name type="scientific">Trichonephila clavata</name>
    <name type="common">Joro spider</name>
    <name type="synonym">Nephila clavata</name>
    <dbReference type="NCBI Taxonomy" id="2740835"/>
    <lineage>
        <taxon>Eukaryota</taxon>
        <taxon>Metazoa</taxon>
        <taxon>Ecdysozoa</taxon>
        <taxon>Arthropoda</taxon>
        <taxon>Chelicerata</taxon>
        <taxon>Arachnida</taxon>
        <taxon>Araneae</taxon>
        <taxon>Araneomorphae</taxon>
        <taxon>Entelegynae</taxon>
        <taxon>Araneoidea</taxon>
        <taxon>Nephilidae</taxon>
        <taxon>Trichonephila</taxon>
    </lineage>
</organism>
<comment type="caution">
    <text evidence="2">The sequence shown here is derived from an EMBL/GenBank/DDBJ whole genome shotgun (WGS) entry which is preliminary data.</text>
</comment>
<dbReference type="AlphaFoldDB" id="A0A8X6L3N7"/>
<sequence>MLGQYRGVQHNVRHSDFVRRWWSTLREKGGRQTKGKGSSRVQFWGGGLTQKHATVVRGLARRVSVGQPRGRGKVSAQSTPQNIRTRSLGTGIALSCTSGSAETQNLLPLGSYQDGHTLRDYRGSRERRRVVRHVWRSKERLRCSVTRRDPSRKEHSQVNVGAVCTGIARRTGYRVEVNAGIAVLIRPQGLRRAFQTVSSWHEGPQGESNPHRFGGTARGRRAGGTRTVVKIHALIVRRKRLHAGHSAVTTRSSVVPGVNRLGVVARAREETSLSGSGSTYRGKRTVASVPTGDLAQRKEKPHVRGSRAAETVAQDARRRKNSLVTPRRKELPACRSAVMPRNFVSPLLTVFCLVSFRPDDCSTCEEGTLMEKRLGGLHGHLTKGLVPGLLYRRRTGVMFVS</sequence>